<dbReference type="InParanoid" id="A0A1Y2GJ59"/>
<dbReference type="EMBL" id="MCFF01000030">
    <property type="protein sequence ID" value="ORZ10622.1"/>
    <property type="molecule type" value="Genomic_DNA"/>
</dbReference>
<dbReference type="GeneID" id="33568515"/>
<dbReference type="CDD" id="cd00161">
    <property type="entry name" value="beta-trefoil_Ricin-like"/>
    <property type="match status" value="1"/>
</dbReference>
<organism evidence="2 3">
    <name type="scientific">Lobosporangium transversale</name>
    <dbReference type="NCBI Taxonomy" id="64571"/>
    <lineage>
        <taxon>Eukaryota</taxon>
        <taxon>Fungi</taxon>
        <taxon>Fungi incertae sedis</taxon>
        <taxon>Mucoromycota</taxon>
        <taxon>Mortierellomycotina</taxon>
        <taxon>Mortierellomycetes</taxon>
        <taxon>Mortierellales</taxon>
        <taxon>Mortierellaceae</taxon>
        <taxon>Lobosporangium</taxon>
    </lineage>
</organism>
<name>A0A1Y2GJ59_9FUNG</name>
<comment type="caution">
    <text evidence="2">The sequence shown here is derived from an EMBL/GenBank/DDBJ whole genome shotgun (WGS) entry which is preliminary data.</text>
</comment>
<dbReference type="RefSeq" id="XP_021879343.1">
    <property type="nucleotide sequence ID" value="XM_022026672.1"/>
</dbReference>
<reference evidence="2 3" key="1">
    <citation type="submission" date="2016-07" db="EMBL/GenBank/DDBJ databases">
        <title>Pervasive Adenine N6-methylation of Active Genes in Fungi.</title>
        <authorList>
            <consortium name="DOE Joint Genome Institute"/>
            <person name="Mondo S.J."/>
            <person name="Dannebaum R.O."/>
            <person name="Kuo R.C."/>
            <person name="Labutti K."/>
            <person name="Haridas S."/>
            <person name="Kuo A."/>
            <person name="Salamov A."/>
            <person name="Ahrendt S.R."/>
            <person name="Lipzen A."/>
            <person name="Sullivan W."/>
            <person name="Andreopoulos W.B."/>
            <person name="Clum A."/>
            <person name="Lindquist E."/>
            <person name="Daum C."/>
            <person name="Ramamoorthy G.K."/>
            <person name="Gryganskyi A."/>
            <person name="Culley D."/>
            <person name="Magnuson J.K."/>
            <person name="James T.Y."/>
            <person name="O'Malley M.A."/>
            <person name="Stajich J.E."/>
            <person name="Spatafora J.W."/>
            <person name="Visel A."/>
            <person name="Grigoriev I.V."/>
        </authorList>
    </citation>
    <scope>NUCLEOTIDE SEQUENCE [LARGE SCALE GENOMIC DNA]</scope>
    <source>
        <strain evidence="2 3">NRRL 3116</strain>
    </source>
</reference>
<feature type="signal peptide" evidence="1">
    <location>
        <begin position="1"/>
        <end position="20"/>
    </location>
</feature>
<dbReference type="OrthoDB" id="3161932at2759"/>
<proteinExistence type="predicted"/>
<gene>
    <name evidence="2" type="ORF">BCR41DRAFT_372363</name>
</gene>
<evidence type="ECO:0000256" key="1">
    <source>
        <dbReference type="SAM" id="SignalP"/>
    </source>
</evidence>
<evidence type="ECO:0008006" key="4">
    <source>
        <dbReference type="Google" id="ProtNLM"/>
    </source>
</evidence>
<feature type="chain" id="PRO_5013028265" description="Ricin B lectin domain-containing protein" evidence="1">
    <location>
        <begin position="21"/>
        <end position="162"/>
    </location>
</feature>
<keyword evidence="3" id="KW-1185">Reference proteome</keyword>
<dbReference type="AlphaFoldDB" id="A0A1Y2GJ59"/>
<sequence>MARSVALLVALLALLQVALAEIIGSGFYRIMQRGLQISTKKDGGETPAILYPRDGHLEQVWHIQSVDHTHITISSPGTSRQLALHDQARPNAFVIVAPKQRIWRIQRSARPGFYNIIYPEKFGGEDLAIGISPSRIYPPQIALQYVRGFGATTVDWELRKVE</sequence>
<dbReference type="Proteomes" id="UP000193648">
    <property type="component" value="Unassembled WGS sequence"/>
</dbReference>
<accession>A0A1Y2GJ59</accession>
<keyword evidence="1" id="KW-0732">Signal</keyword>
<dbReference type="InterPro" id="IPR035992">
    <property type="entry name" value="Ricin_B-like_lectins"/>
</dbReference>
<dbReference type="SUPFAM" id="SSF50370">
    <property type="entry name" value="Ricin B-like lectins"/>
    <property type="match status" value="1"/>
</dbReference>
<evidence type="ECO:0000313" key="3">
    <source>
        <dbReference type="Proteomes" id="UP000193648"/>
    </source>
</evidence>
<protein>
    <recommendedName>
        <fullName evidence="4">Ricin B lectin domain-containing protein</fullName>
    </recommendedName>
</protein>
<dbReference type="Gene3D" id="2.80.10.50">
    <property type="match status" value="1"/>
</dbReference>
<evidence type="ECO:0000313" key="2">
    <source>
        <dbReference type="EMBL" id="ORZ10622.1"/>
    </source>
</evidence>